<dbReference type="AlphaFoldDB" id="A0A517VWW5"/>
<dbReference type="InterPro" id="IPR027558">
    <property type="entry name" value="Pre_pil_HX9DG_C"/>
</dbReference>
<dbReference type="Pfam" id="PF07596">
    <property type="entry name" value="SBP_bac_10"/>
    <property type="match status" value="1"/>
</dbReference>
<sequence length="312" mass="34062">MRKHLRGFTLIELLVVIAIIAILIALLLPAVQQAREAARRSQCKNNLKQLGIAFHNYHETHSVLPAAAYCSGSSGIAHCHTWLESLLPFIEHSTLYNQIDFSVPNHQGPNPAALNDWKTGVLMCPSDPESGLYPNSREAGYTPGAGNSLGANYKLCAGPLHMNICPIPALTPNINCKSTGGARASVEAPGMFNGGRISYKFKDCTDGTTNTFLIGEVLPIYSSFNMYFASHMHIGTTNPPPNYFKTYTACPKSRDARVDTCYAHMGGYMSNHVGGVHMCLADGSVRFVSENIDYATWNYLGDKNDKQPLGEF</sequence>
<dbReference type="NCBIfam" id="TIGR02532">
    <property type="entry name" value="IV_pilin_GFxxxE"/>
    <property type="match status" value="1"/>
</dbReference>
<dbReference type="EMBL" id="CP037920">
    <property type="protein sequence ID" value="QDT97497.1"/>
    <property type="molecule type" value="Genomic_DNA"/>
</dbReference>
<dbReference type="Gene3D" id="3.30.700.10">
    <property type="entry name" value="Glycoprotein, Type 4 Pilin"/>
    <property type="match status" value="1"/>
</dbReference>
<reference evidence="2 3" key="1">
    <citation type="submission" date="2019-03" db="EMBL/GenBank/DDBJ databases">
        <title>Deep-cultivation of Planctomycetes and their phenomic and genomic characterization uncovers novel biology.</title>
        <authorList>
            <person name="Wiegand S."/>
            <person name="Jogler M."/>
            <person name="Boedeker C."/>
            <person name="Pinto D."/>
            <person name="Vollmers J."/>
            <person name="Rivas-Marin E."/>
            <person name="Kohn T."/>
            <person name="Peeters S.H."/>
            <person name="Heuer A."/>
            <person name="Rast P."/>
            <person name="Oberbeckmann S."/>
            <person name="Bunk B."/>
            <person name="Jeske O."/>
            <person name="Meyerdierks A."/>
            <person name="Storesund J.E."/>
            <person name="Kallscheuer N."/>
            <person name="Luecker S."/>
            <person name="Lage O.M."/>
            <person name="Pohl T."/>
            <person name="Merkel B.J."/>
            <person name="Hornburger P."/>
            <person name="Mueller R.-W."/>
            <person name="Bruemmer F."/>
            <person name="Labrenz M."/>
            <person name="Spormann A.M."/>
            <person name="Op den Camp H."/>
            <person name="Overmann J."/>
            <person name="Amann R."/>
            <person name="Jetten M.S.M."/>
            <person name="Mascher T."/>
            <person name="Medema M.H."/>
            <person name="Devos D.P."/>
            <person name="Kaster A.-K."/>
            <person name="Ovreas L."/>
            <person name="Rohde M."/>
            <person name="Galperin M.Y."/>
            <person name="Jogler C."/>
        </authorList>
    </citation>
    <scope>NUCLEOTIDE SEQUENCE [LARGE SCALE GENOMIC DNA]</scope>
    <source>
        <strain evidence="2 3">V144</strain>
    </source>
</reference>
<feature type="domain" description="DUF1559" evidence="1">
    <location>
        <begin position="32"/>
        <end position="293"/>
    </location>
</feature>
<dbReference type="SUPFAM" id="SSF54523">
    <property type="entry name" value="Pili subunits"/>
    <property type="match status" value="1"/>
</dbReference>
<dbReference type="PANTHER" id="PTHR30093">
    <property type="entry name" value="GENERAL SECRETION PATHWAY PROTEIN G"/>
    <property type="match status" value="1"/>
</dbReference>
<gene>
    <name evidence="2" type="ORF">V144x_29720</name>
</gene>
<organism evidence="2 3">
    <name type="scientific">Gimesia aquarii</name>
    <dbReference type="NCBI Taxonomy" id="2527964"/>
    <lineage>
        <taxon>Bacteria</taxon>
        <taxon>Pseudomonadati</taxon>
        <taxon>Planctomycetota</taxon>
        <taxon>Planctomycetia</taxon>
        <taxon>Planctomycetales</taxon>
        <taxon>Planctomycetaceae</taxon>
        <taxon>Gimesia</taxon>
    </lineage>
</organism>
<dbReference type="InterPro" id="IPR011453">
    <property type="entry name" value="DUF1559"/>
</dbReference>
<dbReference type="PANTHER" id="PTHR30093:SF2">
    <property type="entry name" value="TYPE II SECRETION SYSTEM PROTEIN H"/>
    <property type="match status" value="1"/>
</dbReference>
<accession>A0A517VWW5</accession>
<proteinExistence type="predicted"/>
<dbReference type="Pfam" id="PF07963">
    <property type="entry name" value="N_methyl"/>
    <property type="match status" value="1"/>
</dbReference>
<dbReference type="RefSeq" id="WP_144985841.1">
    <property type="nucleotide sequence ID" value="NZ_CP037920.1"/>
</dbReference>
<dbReference type="InterPro" id="IPR012902">
    <property type="entry name" value="N_methyl_site"/>
</dbReference>
<name>A0A517VWW5_9PLAN</name>
<protein>
    <submittedName>
        <fullName evidence="2">Putative major pilin subunit</fullName>
    </submittedName>
</protein>
<dbReference type="NCBIfam" id="TIGR04294">
    <property type="entry name" value="pre_pil_HX9DG"/>
    <property type="match status" value="1"/>
</dbReference>
<evidence type="ECO:0000313" key="2">
    <source>
        <dbReference type="EMBL" id="QDT97497.1"/>
    </source>
</evidence>
<dbReference type="KEGG" id="gaw:V144x_29720"/>
<dbReference type="PROSITE" id="PS00409">
    <property type="entry name" value="PROKAR_NTER_METHYL"/>
    <property type="match status" value="1"/>
</dbReference>
<evidence type="ECO:0000259" key="1">
    <source>
        <dbReference type="Pfam" id="PF07596"/>
    </source>
</evidence>
<evidence type="ECO:0000313" key="3">
    <source>
        <dbReference type="Proteomes" id="UP000318704"/>
    </source>
</evidence>
<dbReference type="InterPro" id="IPR045584">
    <property type="entry name" value="Pilin-like"/>
</dbReference>
<dbReference type="Proteomes" id="UP000318704">
    <property type="component" value="Chromosome"/>
</dbReference>